<keyword evidence="7" id="KW-0812">Transmembrane</keyword>
<feature type="domain" description="HAMP" evidence="9">
    <location>
        <begin position="213"/>
        <end position="266"/>
    </location>
</feature>
<keyword evidence="7" id="KW-1133">Transmembrane helix</keyword>
<dbReference type="Proteomes" id="UP001139263">
    <property type="component" value="Unassembled WGS sequence"/>
</dbReference>
<dbReference type="Gene3D" id="1.10.287.950">
    <property type="entry name" value="Methyl-accepting chemotaxis protein"/>
    <property type="match status" value="1"/>
</dbReference>
<dbReference type="RefSeq" id="WP_241712722.1">
    <property type="nucleotide sequence ID" value="NZ_JALBUF010000003.1"/>
</dbReference>
<dbReference type="SUPFAM" id="SSF58104">
    <property type="entry name" value="Methyl-accepting chemotaxis protein (MCP) signaling domain"/>
    <property type="match status" value="1"/>
</dbReference>
<evidence type="ECO:0000256" key="2">
    <source>
        <dbReference type="ARBA" id="ARBA00022475"/>
    </source>
</evidence>
<dbReference type="InterPro" id="IPR004090">
    <property type="entry name" value="Chemotax_Me-accpt_rcpt"/>
</dbReference>
<evidence type="ECO:0000256" key="7">
    <source>
        <dbReference type="SAM" id="Phobius"/>
    </source>
</evidence>
<dbReference type="GO" id="GO:0005886">
    <property type="term" value="C:plasma membrane"/>
    <property type="evidence" value="ECO:0007669"/>
    <property type="project" value="UniProtKB-SubCell"/>
</dbReference>
<evidence type="ECO:0000313" key="10">
    <source>
        <dbReference type="EMBL" id="MCI0183001.1"/>
    </source>
</evidence>
<dbReference type="PANTHER" id="PTHR32089:SF112">
    <property type="entry name" value="LYSOZYME-LIKE PROTEIN-RELATED"/>
    <property type="match status" value="1"/>
</dbReference>
<keyword evidence="4 6" id="KW-0807">Transducer</keyword>
<dbReference type="PROSITE" id="PS50111">
    <property type="entry name" value="CHEMOTAXIS_TRANSDUC_2"/>
    <property type="match status" value="1"/>
</dbReference>
<keyword evidence="3 7" id="KW-0472">Membrane</keyword>
<evidence type="ECO:0000313" key="11">
    <source>
        <dbReference type="Proteomes" id="UP001139263"/>
    </source>
</evidence>
<protein>
    <recommendedName>
        <fullName evidence="12">Methyl-accepting chemotaxis protein</fullName>
    </recommendedName>
</protein>
<evidence type="ECO:0000256" key="3">
    <source>
        <dbReference type="ARBA" id="ARBA00023136"/>
    </source>
</evidence>
<keyword evidence="2" id="KW-1003">Cell membrane</keyword>
<sequence length="571" mass="62262">MKTLTVAQKLIMVWILMALSVLIVNLITFSMSQQEKTHVAQLKNEKMELLDLSNNAFIGFLNMDDQSNMLVGLEGTSLSKSLYSQTLQQVLQGEAQLNQSLQAMKTLPFLSPKERAMVQQASLAAQGYESYWNIVDKNNETNHALAATTMYVTNSNVSNEVTSDLQNISSLAQTSIQAFFKATNSEANTLSFVSLCTLILVIIGSAGSLLYIRYLVRPIAYLSNEANLMAKGNFAKRTLPYKRKDDLGMLADHLYVMASEMRRMIIGIQETAMQLTAASEEFTASAQETAHAVEQSTLYVQQVAKGAYEQQEKAESASSQALTMTKEMAKMTDFTKHLREQSLLHVSKANDGQANADIATEQMRTVRDDVAGIAQTMRQLEDDARTITSTMEVIQDIAAQTNLLALNAAIEAARAGDAGRGFSVVAEEVRKLADQSRVAAQSITLLVLAVNDRIMQTTAAVHSADEQVKVCASSVEESSDSFHSFASEATIRAQDANDGSLRANLLQQASEESATVVDEIAYIARQTSTAVAQIAANAEEQLATMEEVTSSAVALSRLAEHLQGMIEEFVV</sequence>
<dbReference type="GO" id="GO:0004888">
    <property type="term" value="F:transmembrane signaling receptor activity"/>
    <property type="evidence" value="ECO:0007669"/>
    <property type="project" value="InterPro"/>
</dbReference>
<dbReference type="AlphaFoldDB" id="A0A9X1V7C0"/>
<dbReference type="SMART" id="SM00283">
    <property type="entry name" value="MA"/>
    <property type="match status" value="1"/>
</dbReference>
<dbReference type="Pfam" id="PF00015">
    <property type="entry name" value="MCPsignal"/>
    <property type="match status" value="1"/>
</dbReference>
<feature type="transmembrane region" description="Helical" evidence="7">
    <location>
        <begin position="12"/>
        <end position="31"/>
    </location>
</feature>
<reference evidence="10" key="1">
    <citation type="submission" date="2022-03" db="EMBL/GenBank/DDBJ databases">
        <title>Draft Genome Sequence of Firmicute Strain S0AB, a Heterotrophic Iron/Sulfur-Oxidizing Extreme Acidophile.</title>
        <authorList>
            <person name="Vergara E."/>
            <person name="Pakostova E."/>
            <person name="Johnson D.B."/>
            <person name="Holmes D.S."/>
        </authorList>
    </citation>
    <scope>NUCLEOTIDE SEQUENCE</scope>
    <source>
        <strain evidence="10">S0AB</strain>
    </source>
</reference>
<name>A0A9X1V7C0_9BACL</name>
<feature type="transmembrane region" description="Helical" evidence="7">
    <location>
        <begin position="190"/>
        <end position="212"/>
    </location>
</feature>
<dbReference type="SMART" id="SM00304">
    <property type="entry name" value="HAMP"/>
    <property type="match status" value="1"/>
</dbReference>
<evidence type="ECO:0000259" key="8">
    <source>
        <dbReference type="PROSITE" id="PS50111"/>
    </source>
</evidence>
<dbReference type="GO" id="GO:0007165">
    <property type="term" value="P:signal transduction"/>
    <property type="evidence" value="ECO:0007669"/>
    <property type="project" value="UniProtKB-KW"/>
</dbReference>
<dbReference type="InterPro" id="IPR004089">
    <property type="entry name" value="MCPsignal_dom"/>
</dbReference>
<dbReference type="PANTHER" id="PTHR32089">
    <property type="entry name" value="METHYL-ACCEPTING CHEMOTAXIS PROTEIN MCPB"/>
    <property type="match status" value="1"/>
</dbReference>
<evidence type="ECO:0000256" key="6">
    <source>
        <dbReference type="PROSITE-ProRule" id="PRU00284"/>
    </source>
</evidence>
<accession>A0A9X1V7C0</accession>
<comment type="caution">
    <text evidence="10">The sequence shown here is derived from an EMBL/GenBank/DDBJ whole genome shotgun (WGS) entry which is preliminary data.</text>
</comment>
<dbReference type="InterPro" id="IPR003660">
    <property type="entry name" value="HAMP_dom"/>
</dbReference>
<proteinExistence type="inferred from homology"/>
<comment type="similarity">
    <text evidence="5">Belongs to the methyl-accepting chemotaxis (MCP) protein family.</text>
</comment>
<dbReference type="CDD" id="cd06225">
    <property type="entry name" value="HAMP"/>
    <property type="match status" value="1"/>
</dbReference>
<evidence type="ECO:0008006" key="12">
    <source>
        <dbReference type="Google" id="ProtNLM"/>
    </source>
</evidence>
<evidence type="ECO:0000256" key="5">
    <source>
        <dbReference type="ARBA" id="ARBA00029447"/>
    </source>
</evidence>
<dbReference type="PROSITE" id="PS50885">
    <property type="entry name" value="HAMP"/>
    <property type="match status" value="1"/>
</dbReference>
<feature type="domain" description="Methyl-accepting transducer" evidence="8">
    <location>
        <begin position="285"/>
        <end position="528"/>
    </location>
</feature>
<evidence type="ECO:0000256" key="1">
    <source>
        <dbReference type="ARBA" id="ARBA00004236"/>
    </source>
</evidence>
<evidence type="ECO:0000256" key="4">
    <source>
        <dbReference type="ARBA" id="ARBA00023224"/>
    </source>
</evidence>
<evidence type="ECO:0000259" key="9">
    <source>
        <dbReference type="PROSITE" id="PS50885"/>
    </source>
</evidence>
<organism evidence="10 11">
    <name type="scientific">Sulfoacidibacillus ferrooxidans</name>
    <dbReference type="NCBI Taxonomy" id="2005001"/>
    <lineage>
        <taxon>Bacteria</taxon>
        <taxon>Bacillati</taxon>
        <taxon>Bacillota</taxon>
        <taxon>Bacilli</taxon>
        <taxon>Bacillales</taxon>
        <taxon>Alicyclobacillaceae</taxon>
        <taxon>Sulfoacidibacillus</taxon>
    </lineage>
</organism>
<dbReference type="GO" id="GO:0006935">
    <property type="term" value="P:chemotaxis"/>
    <property type="evidence" value="ECO:0007669"/>
    <property type="project" value="InterPro"/>
</dbReference>
<keyword evidence="11" id="KW-1185">Reference proteome</keyword>
<gene>
    <name evidence="10" type="ORF">MM817_01271</name>
</gene>
<comment type="subcellular location">
    <subcellularLocation>
        <location evidence="1">Cell membrane</location>
    </subcellularLocation>
</comment>
<dbReference type="EMBL" id="JALBUF010000003">
    <property type="protein sequence ID" value="MCI0183001.1"/>
    <property type="molecule type" value="Genomic_DNA"/>
</dbReference>
<dbReference type="Pfam" id="PF00672">
    <property type="entry name" value="HAMP"/>
    <property type="match status" value="1"/>
</dbReference>
<dbReference type="PRINTS" id="PR00260">
    <property type="entry name" value="CHEMTRNSDUCR"/>
</dbReference>